<dbReference type="InterPro" id="IPR018323">
    <property type="entry name" value="OM_lipoprot_carrier_LolA_Pbac"/>
</dbReference>
<evidence type="ECO:0000256" key="5">
    <source>
        <dbReference type="ARBA" id="ARBA00022448"/>
    </source>
</evidence>
<feature type="signal peptide" evidence="10">
    <location>
        <begin position="1"/>
        <end position="21"/>
    </location>
</feature>
<accession>A0ABN1LC45</accession>
<dbReference type="InterPro" id="IPR004564">
    <property type="entry name" value="OM_lipoprot_carrier_LolA-like"/>
</dbReference>
<keyword evidence="9 10" id="KW-0143">Chaperone</keyword>
<keyword evidence="12" id="KW-1185">Reference proteome</keyword>
<evidence type="ECO:0000256" key="10">
    <source>
        <dbReference type="HAMAP-Rule" id="MF_00240"/>
    </source>
</evidence>
<dbReference type="NCBIfam" id="TIGR00547">
    <property type="entry name" value="lolA"/>
    <property type="match status" value="1"/>
</dbReference>
<gene>
    <name evidence="10 11" type="primary">lolA</name>
    <name evidence="11" type="ORF">GCM10009114_01950</name>
</gene>
<evidence type="ECO:0000256" key="8">
    <source>
        <dbReference type="ARBA" id="ARBA00022927"/>
    </source>
</evidence>
<dbReference type="InterPro" id="IPR029046">
    <property type="entry name" value="LolA/LolB/LppX"/>
</dbReference>
<sequence length="221" mass="24885" precursor="true">MNKTSYLSLLLIASLCNPVMAVMQSPSTEATSTSESTLNLATKQLKVKLQQLKTFNASFTQKVTDGQGELVQESVGELTLKQPNLMIWQVNEPDENLLVADGETLWYSDPFVEQVTAVQQSQSVASNPVVLLTDPNNQSWSDFTVTYHQDHFMVTAKQPESQIAQLALYFDQQNQLTQLSFTDRQQQVSQLTFSDIRQNRPIGNEIFVFSVPDGFELDDQR</sequence>
<dbReference type="Proteomes" id="UP001500359">
    <property type="component" value="Unassembled WGS sequence"/>
</dbReference>
<dbReference type="PANTHER" id="PTHR35869">
    <property type="entry name" value="OUTER-MEMBRANE LIPOPROTEIN CARRIER PROTEIN"/>
    <property type="match status" value="1"/>
</dbReference>
<evidence type="ECO:0000256" key="4">
    <source>
        <dbReference type="ARBA" id="ARBA00014035"/>
    </source>
</evidence>
<comment type="subcellular location">
    <subcellularLocation>
        <location evidence="1 10">Periplasm</location>
    </subcellularLocation>
</comment>
<keyword evidence="7 10" id="KW-0574">Periplasm</keyword>
<organism evidence="11 12">
    <name type="scientific">Aliiglaciecola litoralis</name>
    <dbReference type="NCBI Taxonomy" id="582857"/>
    <lineage>
        <taxon>Bacteria</taxon>
        <taxon>Pseudomonadati</taxon>
        <taxon>Pseudomonadota</taxon>
        <taxon>Gammaproteobacteria</taxon>
        <taxon>Alteromonadales</taxon>
        <taxon>Alteromonadaceae</taxon>
        <taxon>Aliiglaciecola</taxon>
    </lineage>
</organism>
<protein>
    <recommendedName>
        <fullName evidence="4 10">Outer-membrane lipoprotein carrier protein</fullName>
    </recommendedName>
</protein>
<evidence type="ECO:0000256" key="6">
    <source>
        <dbReference type="ARBA" id="ARBA00022729"/>
    </source>
</evidence>
<dbReference type="CDD" id="cd16325">
    <property type="entry name" value="LolA"/>
    <property type="match status" value="1"/>
</dbReference>
<evidence type="ECO:0000256" key="1">
    <source>
        <dbReference type="ARBA" id="ARBA00004418"/>
    </source>
</evidence>
<comment type="caution">
    <text evidence="11">The sequence shown here is derived from an EMBL/GenBank/DDBJ whole genome shotgun (WGS) entry which is preliminary data.</text>
</comment>
<evidence type="ECO:0000313" key="11">
    <source>
        <dbReference type="EMBL" id="GAA0852344.1"/>
    </source>
</evidence>
<evidence type="ECO:0000256" key="3">
    <source>
        <dbReference type="ARBA" id="ARBA00011245"/>
    </source>
</evidence>
<dbReference type="PANTHER" id="PTHR35869:SF1">
    <property type="entry name" value="OUTER-MEMBRANE LIPOPROTEIN CARRIER PROTEIN"/>
    <property type="match status" value="1"/>
</dbReference>
<keyword evidence="11" id="KW-0449">Lipoprotein</keyword>
<reference evidence="11 12" key="1">
    <citation type="journal article" date="2019" name="Int. J. Syst. Evol. Microbiol.">
        <title>The Global Catalogue of Microorganisms (GCM) 10K type strain sequencing project: providing services to taxonomists for standard genome sequencing and annotation.</title>
        <authorList>
            <consortium name="The Broad Institute Genomics Platform"/>
            <consortium name="The Broad Institute Genome Sequencing Center for Infectious Disease"/>
            <person name="Wu L."/>
            <person name="Ma J."/>
        </authorList>
    </citation>
    <scope>NUCLEOTIDE SEQUENCE [LARGE SCALE GENOMIC DNA]</scope>
    <source>
        <strain evidence="11 12">JCM 15896</strain>
    </source>
</reference>
<dbReference type="HAMAP" id="MF_00240">
    <property type="entry name" value="LolA"/>
    <property type="match status" value="1"/>
</dbReference>
<evidence type="ECO:0000256" key="7">
    <source>
        <dbReference type="ARBA" id="ARBA00022764"/>
    </source>
</evidence>
<proteinExistence type="inferred from homology"/>
<evidence type="ECO:0000313" key="12">
    <source>
        <dbReference type="Proteomes" id="UP001500359"/>
    </source>
</evidence>
<dbReference type="Pfam" id="PF03548">
    <property type="entry name" value="LolA"/>
    <property type="match status" value="1"/>
</dbReference>
<comment type="subunit">
    <text evidence="3 10">Monomer.</text>
</comment>
<dbReference type="Gene3D" id="2.50.20.10">
    <property type="entry name" value="Lipoprotein localisation LolA/LolB/LppX"/>
    <property type="match status" value="1"/>
</dbReference>
<keyword evidence="8 10" id="KW-0653">Protein transport</keyword>
<evidence type="ECO:0000256" key="9">
    <source>
        <dbReference type="ARBA" id="ARBA00023186"/>
    </source>
</evidence>
<name>A0ABN1LC45_9ALTE</name>
<comment type="function">
    <text evidence="10">Participates in the translocation of lipoproteins from the inner membrane to the outer membrane. Only forms a complex with a lipoprotein if the residue after the N-terminal Cys is not an aspartate (The Asp acts as a targeting signal to indicate that the lipoprotein should stay in the inner membrane).</text>
</comment>
<dbReference type="RefSeq" id="WP_343855717.1">
    <property type="nucleotide sequence ID" value="NZ_BAAAFD010000001.1"/>
</dbReference>
<keyword evidence="6 10" id="KW-0732">Signal</keyword>
<dbReference type="EMBL" id="BAAAFD010000001">
    <property type="protein sequence ID" value="GAA0852344.1"/>
    <property type="molecule type" value="Genomic_DNA"/>
</dbReference>
<feature type="chain" id="PRO_5044932087" description="Outer-membrane lipoprotein carrier protein" evidence="10">
    <location>
        <begin position="22"/>
        <end position="221"/>
    </location>
</feature>
<comment type="similarity">
    <text evidence="2 10">Belongs to the LolA family.</text>
</comment>
<keyword evidence="5 10" id="KW-0813">Transport</keyword>
<dbReference type="SUPFAM" id="SSF89392">
    <property type="entry name" value="Prokaryotic lipoproteins and lipoprotein localization factors"/>
    <property type="match status" value="1"/>
</dbReference>
<evidence type="ECO:0000256" key="2">
    <source>
        <dbReference type="ARBA" id="ARBA00007615"/>
    </source>
</evidence>